<protein>
    <submittedName>
        <fullName evidence="2">Uncharacterized protein</fullName>
    </submittedName>
</protein>
<feature type="coiled-coil region" evidence="1">
    <location>
        <begin position="103"/>
        <end position="130"/>
    </location>
</feature>
<dbReference type="Proteomes" id="UP001628646">
    <property type="component" value="Unassembled WGS sequence"/>
</dbReference>
<keyword evidence="3" id="KW-1185">Reference proteome</keyword>
<gene>
    <name evidence="2" type="ORF">ACJ8NA_12880</name>
</gene>
<organism evidence="2 3">
    <name type="scientific">Pseudomonas azerbaijanorientalis</name>
    <dbReference type="NCBI Taxonomy" id="2842350"/>
    <lineage>
        <taxon>Bacteria</taxon>
        <taxon>Pseudomonadati</taxon>
        <taxon>Pseudomonadota</taxon>
        <taxon>Gammaproteobacteria</taxon>
        <taxon>Pseudomonadales</taxon>
        <taxon>Pseudomonadaceae</taxon>
        <taxon>Pseudomonas</taxon>
    </lineage>
</organism>
<proteinExistence type="predicted"/>
<sequence length="163" mass="18219">MPTENRLDCPALHKRSNSYPFGDRVPRTVRMLKTVTTDPMLGIGLAYIKGKAPIANAGQSYQVWTNSHGAVAAVMSDGERLGLRPAEFEVDSWHDLSPAASEVERLTAERDALQLRLNAADQRIDELTAKPSDDERKRLMEIVERYPDGDPLEYSAALRKIQQ</sequence>
<name>A0ABW8W2P9_9PSED</name>
<evidence type="ECO:0000313" key="3">
    <source>
        <dbReference type="Proteomes" id="UP001628646"/>
    </source>
</evidence>
<accession>A0ABW8W2P9</accession>
<dbReference type="RefSeq" id="WP_407800270.1">
    <property type="nucleotide sequence ID" value="NZ_JBJNUX010000004.1"/>
</dbReference>
<keyword evidence="1" id="KW-0175">Coiled coil</keyword>
<evidence type="ECO:0000313" key="2">
    <source>
        <dbReference type="EMBL" id="MFL8999545.1"/>
    </source>
</evidence>
<dbReference type="EMBL" id="JBJNUY010000005">
    <property type="protein sequence ID" value="MFL8999545.1"/>
    <property type="molecule type" value="Genomic_DNA"/>
</dbReference>
<reference evidence="2 3" key="1">
    <citation type="submission" date="2024-12" db="EMBL/GenBank/DDBJ databases">
        <title>Pseudomonas species isolated from Lotus nodules promote plant growth.</title>
        <authorList>
            <person name="Yu Y.-H."/>
            <person name="Kurtenbach J."/>
            <person name="Crosbie D."/>
            <person name="Brachmann A."/>
            <person name="Marin M."/>
        </authorList>
    </citation>
    <scope>NUCLEOTIDE SEQUENCE [LARGE SCALE GENOMIC DNA]</scope>
    <source>
        <strain evidence="2 3">PLb11B</strain>
    </source>
</reference>
<evidence type="ECO:0000256" key="1">
    <source>
        <dbReference type="SAM" id="Coils"/>
    </source>
</evidence>
<comment type="caution">
    <text evidence="2">The sequence shown here is derived from an EMBL/GenBank/DDBJ whole genome shotgun (WGS) entry which is preliminary data.</text>
</comment>